<dbReference type="Proteomes" id="UP000824469">
    <property type="component" value="Unassembled WGS sequence"/>
</dbReference>
<reference evidence="2 3" key="1">
    <citation type="journal article" date="2021" name="Nat. Plants">
        <title>The Taxus genome provides insights into paclitaxel biosynthesis.</title>
        <authorList>
            <person name="Xiong X."/>
            <person name="Gou J."/>
            <person name="Liao Q."/>
            <person name="Li Y."/>
            <person name="Zhou Q."/>
            <person name="Bi G."/>
            <person name="Li C."/>
            <person name="Du R."/>
            <person name="Wang X."/>
            <person name="Sun T."/>
            <person name="Guo L."/>
            <person name="Liang H."/>
            <person name="Lu P."/>
            <person name="Wu Y."/>
            <person name="Zhang Z."/>
            <person name="Ro D.K."/>
            <person name="Shang Y."/>
            <person name="Huang S."/>
            <person name="Yan J."/>
        </authorList>
    </citation>
    <scope>NUCLEOTIDE SEQUENCE [LARGE SCALE GENOMIC DNA]</scope>
    <source>
        <strain evidence="2">Ta-2019</strain>
    </source>
</reference>
<evidence type="ECO:0000256" key="1">
    <source>
        <dbReference type="SAM" id="MobiDB-lite"/>
    </source>
</evidence>
<name>A0AA38GN21_TAXCH</name>
<dbReference type="EMBL" id="JAHRHJ020000002">
    <property type="protein sequence ID" value="KAH9326502.1"/>
    <property type="molecule type" value="Genomic_DNA"/>
</dbReference>
<feature type="region of interest" description="Disordered" evidence="1">
    <location>
        <begin position="1"/>
        <end position="20"/>
    </location>
</feature>
<accession>A0AA38GN21</accession>
<evidence type="ECO:0000313" key="3">
    <source>
        <dbReference type="Proteomes" id="UP000824469"/>
    </source>
</evidence>
<evidence type="ECO:0000313" key="2">
    <source>
        <dbReference type="EMBL" id="KAH9326502.1"/>
    </source>
</evidence>
<feature type="non-terminal residue" evidence="2">
    <location>
        <position position="184"/>
    </location>
</feature>
<feature type="region of interest" description="Disordered" evidence="1">
    <location>
        <begin position="64"/>
        <end position="102"/>
    </location>
</feature>
<keyword evidence="3" id="KW-1185">Reference proteome</keyword>
<comment type="caution">
    <text evidence="2">The sequence shown here is derived from an EMBL/GenBank/DDBJ whole genome shotgun (WGS) entry which is preliminary data.</text>
</comment>
<protein>
    <submittedName>
        <fullName evidence="2">Uncharacterized protein</fullName>
    </submittedName>
</protein>
<organism evidence="2 3">
    <name type="scientific">Taxus chinensis</name>
    <name type="common">Chinese yew</name>
    <name type="synonym">Taxus wallichiana var. chinensis</name>
    <dbReference type="NCBI Taxonomy" id="29808"/>
    <lineage>
        <taxon>Eukaryota</taxon>
        <taxon>Viridiplantae</taxon>
        <taxon>Streptophyta</taxon>
        <taxon>Embryophyta</taxon>
        <taxon>Tracheophyta</taxon>
        <taxon>Spermatophyta</taxon>
        <taxon>Pinopsida</taxon>
        <taxon>Pinidae</taxon>
        <taxon>Conifers II</taxon>
        <taxon>Cupressales</taxon>
        <taxon>Taxaceae</taxon>
        <taxon>Taxus</taxon>
    </lineage>
</organism>
<dbReference type="AlphaFoldDB" id="A0AA38GN21"/>
<gene>
    <name evidence="2" type="ORF">KI387_006680</name>
</gene>
<proteinExistence type="predicted"/>
<sequence>MTEEVKGSNPTASDKNEQESSWIDFCLVDYGDGDAEAAVDSIPRPTDIQWTPLTPDYFFHLQEEDPQTPATEKDLLQKGEGGFRTADLVDDKNPSSDEGEEDDISDIFRVWDLNTENPELEKGTLTDIFTSSFALPPSDDDAPELFGSSPSHDDAFDFKELESLESLIADFGDLNISVSVNSQN</sequence>